<proteinExistence type="predicted"/>
<feature type="compositionally biased region" description="Polar residues" evidence="1">
    <location>
        <begin position="42"/>
        <end position="60"/>
    </location>
</feature>
<protein>
    <recommendedName>
        <fullName evidence="4">Retrotransposon gag domain-containing protein</fullName>
    </recommendedName>
</protein>
<feature type="compositionally biased region" description="Basic and acidic residues" evidence="1">
    <location>
        <begin position="61"/>
        <end position="80"/>
    </location>
</feature>
<dbReference type="EMBL" id="JABFOF010000006">
    <property type="protein sequence ID" value="KAG2395051.1"/>
    <property type="molecule type" value="Genomic_DNA"/>
</dbReference>
<organism evidence="2 3">
    <name type="scientific">Phaseolus angularis</name>
    <name type="common">Azuki bean</name>
    <name type="synonym">Vigna angularis</name>
    <dbReference type="NCBI Taxonomy" id="3914"/>
    <lineage>
        <taxon>Eukaryota</taxon>
        <taxon>Viridiplantae</taxon>
        <taxon>Streptophyta</taxon>
        <taxon>Embryophyta</taxon>
        <taxon>Tracheophyta</taxon>
        <taxon>Spermatophyta</taxon>
        <taxon>Magnoliopsida</taxon>
        <taxon>eudicotyledons</taxon>
        <taxon>Gunneridae</taxon>
        <taxon>Pentapetalae</taxon>
        <taxon>rosids</taxon>
        <taxon>fabids</taxon>
        <taxon>Fabales</taxon>
        <taxon>Fabaceae</taxon>
        <taxon>Papilionoideae</taxon>
        <taxon>50 kb inversion clade</taxon>
        <taxon>NPAAA clade</taxon>
        <taxon>indigoferoid/millettioid clade</taxon>
        <taxon>Phaseoleae</taxon>
        <taxon>Vigna</taxon>
    </lineage>
</organism>
<sequence length="217" mass="25462">MKGRNDTLERRTSELRMNMAAIRQDYVAIRQDLQEIMKMLSGRTSNQEGQTSDDSQASVNENKRRQEEEVGEARGERHEGQPSWRTRVELPTFEGFDPMGWIARVETVFETQGVIEEEKVRRTYNSMKGSVGYWIQAWKAKAKNPSWEGLKKAMVIRFGTIVERLLKQTGTVDEYVRDFKKLSGQTKRYRTSSCQDIFWRDCKRTFGTKSNRMTRRK</sequence>
<evidence type="ECO:0000256" key="1">
    <source>
        <dbReference type="SAM" id="MobiDB-lite"/>
    </source>
</evidence>
<comment type="caution">
    <text evidence="2">The sequence shown here is derived from an EMBL/GenBank/DDBJ whole genome shotgun (WGS) entry which is preliminary data.</text>
</comment>
<evidence type="ECO:0008006" key="4">
    <source>
        <dbReference type="Google" id="ProtNLM"/>
    </source>
</evidence>
<dbReference type="AlphaFoldDB" id="A0A8T0K610"/>
<dbReference type="Proteomes" id="UP000743370">
    <property type="component" value="Unassembled WGS sequence"/>
</dbReference>
<evidence type="ECO:0000313" key="3">
    <source>
        <dbReference type="Proteomes" id="UP000743370"/>
    </source>
</evidence>
<evidence type="ECO:0000313" key="2">
    <source>
        <dbReference type="EMBL" id="KAG2395051.1"/>
    </source>
</evidence>
<gene>
    <name evidence="2" type="ORF">HKW66_Vig0075730</name>
</gene>
<feature type="region of interest" description="Disordered" evidence="1">
    <location>
        <begin position="39"/>
        <end position="86"/>
    </location>
</feature>
<name>A0A8T0K610_PHAAN</name>
<reference evidence="2 3" key="1">
    <citation type="submission" date="2020-05" db="EMBL/GenBank/DDBJ databases">
        <title>Vigna angularis (adzuki bean) Var. LongXiaoDou No. 4 denovo assembly.</title>
        <authorList>
            <person name="Xiang H."/>
        </authorList>
    </citation>
    <scope>NUCLEOTIDE SEQUENCE [LARGE SCALE GENOMIC DNA]</scope>
    <source>
        <tissue evidence="2">Leaf</tissue>
    </source>
</reference>
<accession>A0A8T0K610</accession>